<evidence type="ECO:0000256" key="1">
    <source>
        <dbReference type="SAM" id="SignalP"/>
    </source>
</evidence>
<dbReference type="AlphaFoldDB" id="A0A915HU91"/>
<keyword evidence="1" id="KW-0732">Signal</keyword>
<dbReference type="Proteomes" id="UP000887565">
    <property type="component" value="Unplaced"/>
</dbReference>
<organism evidence="2 3">
    <name type="scientific">Romanomermis culicivorax</name>
    <name type="common">Nematode worm</name>
    <dbReference type="NCBI Taxonomy" id="13658"/>
    <lineage>
        <taxon>Eukaryota</taxon>
        <taxon>Metazoa</taxon>
        <taxon>Ecdysozoa</taxon>
        <taxon>Nematoda</taxon>
        <taxon>Enoplea</taxon>
        <taxon>Dorylaimia</taxon>
        <taxon>Mermithida</taxon>
        <taxon>Mermithoidea</taxon>
        <taxon>Mermithidae</taxon>
        <taxon>Romanomermis</taxon>
    </lineage>
</organism>
<keyword evidence="2" id="KW-1185">Reference proteome</keyword>
<reference evidence="3" key="1">
    <citation type="submission" date="2022-11" db="UniProtKB">
        <authorList>
            <consortium name="WormBaseParasite"/>
        </authorList>
    </citation>
    <scope>IDENTIFICATION</scope>
</reference>
<name>A0A915HU91_ROMCU</name>
<evidence type="ECO:0000313" key="2">
    <source>
        <dbReference type="Proteomes" id="UP000887565"/>
    </source>
</evidence>
<feature type="chain" id="PRO_5036954930" evidence="1">
    <location>
        <begin position="20"/>
        <end position="122"/>
    </location>
</feature>
<dbReference type="WBParaSite" id="nRc.2.0.1.t04972-RA">
    <property type="protein sequence ID" value="nRc.2.0.1.t04972-RA"/>
    <property type="gene ID" value="nRc.2.0.1.g04972"/>
</dbReference>
<proteinExistence type="predicted"/>
<accession>A0A915HU91</accession>
<protein>
    <submittedName>
        <fullName evidence="3">Uncharacterized protein</fullName>
    </submittedName>
</protein>
<sequence>MNKLIKFVFACFLWPSIHGFRSPTLAPFDDDQEIMSKPQLAKHFETEFSISFRDPKCPESGATVLIHKLVHFWPGDRFEIPCSFCTRNFLSSGNPKIWRYMSLAKAFGWNKDAAGRRESWVR</sequence>
<evidence type="ECO:0000313" key="3">
    <source>
        <dbReference type="WBParaSite" id="nRc.2.0.1.t04972-RA"/>
    </source>
</evidence>
<feature type="signal peptide" evidence="1">
    <location>
        <begin position="1"/>
        <end position="19"/>
    </location>
</feature>